<evidence type="ECO:0000313" key="3">
    <source>
        <dbReference type="EMBL" id="OCL10835.1"/>
    </source>
</evidence>
<dbReference type="InterPro" id="IPR011008">
    <property type="entry name" value="Dimeric_a/b-barrel"/>
</dbReference>
<dbReference type="GO" id="GO:0016491">
    <property type="term" value="F:oxidoreductase activity"/>
    <property type="evidence" value="ECO:0007669"/>
    <property type="project" value="InterPro"/>
</dbReference>
<dbReference type="Pfam" id="PF07110">
    <property type="entry name" value="EthD"/>
    <property type="match status" value="1"/>
</dbReference>
<comment type="similarity">
    <text evidence="1">Belongs to the tpcK family.</text>
</comment>
<accession>A0A8E2JV58</accession>
<gene>
    <name evidence="3" type="ORF">AOQ84DRAFT_288438</name>
</gene>
<name>A0A8E2JV58_9PEZI</name>
<dbReference type="Gene3D" id="3.30.70.100">
    <property type="match status" value="1"/>
</dbReference>
<evidence type="ECO:0000313" key="4">
    <source>
        <dbReference type="Proteomes" id="UP000250140"/>
    </source>
</evidence>
<dbReference type="AlphaFoldDB" id="A0A8E2JV58"/>
<evidence type="ECO:0000259" key="2">
    <source>
        <dbReference type="Pfam" id="PF07110"/>
    </source>
</evidence>
<dbReference type="EMBL" id="KV749153">
    <property type="protein sequence ID" value="OCL10835.1"/>
    <property type="molecule type" value="Genomic_DNA"/>
</dbReference>
<feature type="domain" description="EthD" evidence="2">
    <location>
        <begin position="21"/>
        <end position="88"/>
    </location>
</feature>
<dbReference type="SUPFAM" id="SSF54909">
    <property type="entry name" value="Dimeric alpha+beta barrel"/>
    <property type="match status" value="1"/>
</dbReference>
<dbReference type="OrthoDB" id="3183782at2759"/>
<proteinExistence type="inferred from homology"/>
<sequence>MVLEFETPKYLKVIFYLKKRDDITDEYFHEYWKINHMKLALENKKFVDKVIRYNQLHASPELKKAAKIYKIPVLEYDGIAEVWVKDVE</sequence>
<dbReference type="InterPro" id="IPR009799">
    <property type="entry name" value="EthD_dom"/>
</dbReference>
<protein>
    <recommendedName>
        <fullName evidence="2">EthD domain-containing protein</fullName>
    </recommendedName>
</protein>
<evidence type="ECO:0000256" key="1">
    <source>
        <dbReference type="ARBA" id="ARBA00005986"/>
    </source>
</evidence>
<organism evidence="3 4">
    <name type="scientific">Glonium stellatum</name>
    <dbReference type="NCBI Taxonomy" id="574774"/>
    <lineage>
        <taxon>Eukaryota</taxon>
        <taxon>Fungi</taxon>
        <taxon>Dikarya</taxon>
        <taxon>Ascomycota</taxon>
        <taxon>Pezizomycotina</taxon>
        <taxon>Dothideomycetes</taxon>
        <taxon>Pleosporomycetidae</taxon>
        <taxon>Gloniales</taxon>
        <taxon>Gloniaceae</taxon>
        <taxon>Glonium</taxon>
    </lineage>
</organism>
<reference evidence="3 4" key="1">
    <citation type="journal article" date="2016" name="Nat. Commun.">
        <title>Ectomycorrhizal ecology is imprinted in the genome of the dominant symbiotic fungus Cenococcum geophilum.</title>
        <authorList>
            <consortium name="DOE Joint Genome Institute"/>
            <person name="Peter M."/>
            <person name="Kohler A."/>
            <person name="Ohm R.A."/>
            <person name="Kuo A."/>
            <person name="Krutzmann J."/>
            <person name="Morin E."/>
            <person name="Arend M."/>
            <person name="Barry K.W."/>
            <person name="Binder M."/>
            <person name="Choi C."/>
            <person name="Clum A."/>
            <person name="Copeland A."/>
            <person name="Grisel N."/>
            <person name="Haridas S."/>
            <person name="Kipfer T."/>
            <person name="LaButti K."/>
            <person name="Lindquist E."/>
            <person name="Lipzen A."/>
            <person name="Maire R."/>
            <person name="Meier B."/>
            <person name="Mihaltcheva S."/>
            <person name="Molinier V."/>
            <person name="Murat C."/>
            <person name="Poggeler S."/>
            <person name="Quandt C.A."/>
            <person name="Sperisen C."/>
            <person name="Tritt A."/>
            <person name="Tisserant E."/>
            <person name="Crous P.W."/>
            <person name="Henrissat B."/>
            <person name="Nehls U."/>
            <person name="Egli S."/>
            <person name="Spatafora J.W."/>
            <person name="Grigoriev I.V."/>
            <person name="Martin F.M."/>
        </authorList>
    </citation>
    <scope>NUCLEOTIDE SEQUENCE [LARGE SCALE GENOMIC DNA]</scope>
    <source>
        <strain evidence="3 4">CBS 207.34</strain>
    </source>
</reference>
<keyword evidence="4" id="KW-1185">Reference proteome</keyword>
<dbReference type="Proteomes" id="UP000250140">
    <property type="component" value="Unassembled WGS sequence"/>
</dbReference>